<proteinExistence type="predicted"/>
<dbReference type="GeneID" id="26261724"/>
<sequence length="221" mass="25801">MGSEPQHRTTGTQSQEVYAEDCDYIEKQGINNECANQQVNNQIDHQVFLDIIQEYFVEMDAQAFEAVVSKTVINDTLCMNQVFNNSNDLCSYLCDDTPSDVFSDNIRCIEMLYKKQVIVNNNRKAVLEKKLKDRLKYFGYWEILRSIDEEMENLATNKKRSRCIEERIIDVIDRREQLLSLFADIDALESDFEGYEALFDPAEDVDCREYGIERIEYFGSV</sequence>
<dbReference type="Proteomes" id="UP000031056">
    <property type="component" value="Unassembled WGS sequence"/>
</dbReference>
<comment type="caution">
    <text evidence="1">The sequence shown here is derived from an EMBL/GenBank/DDBJ whole genome shotgun (WGS) entry which is preliminary data.</text>
</comment>
<dbReference type="HOGENOM" id="CLU_1251022_0_0_1"/>
<organism evidence="1 2">
    <name type="scientific">Ordospora colligata OC4</name>
    <dbReference type="NCBI Taxonomy" id="1354746"/>
    <lineage>
        <taxon>Eukaryota</taxon>
        <taxon>Fungi</taxon>
        <taxon>Fungi incertae sedis</taxon>
        <taxon>Microsporidia</taxon>
        <taxon>Ordosporidae</taxon>
        <taxon>Ordospora</taxon>
    </lineage>
</organism>
<evidence type="ECO:0000313" key="1">
    <source>
        <dbReference type="EMBL" id="KHN69664.1"/>
    </source>
</evidence>
<dbReference type="AlphaFoldDB" id="A0A0B2UKA5"/>
<dbReference type="EMBL" id="JOKQ01000005">
    <property type="protein sequence ID" value="KHN69664.1"/>
    <property type="molecule type" value="Genomic_DNA"/>
</dbReference>
<dbReference type="InParanoid" id="A0A0B2UKA5"/>
<gene>
    <name evidence="1" type="ORF">M896_050710</name>
</gene>
<keyword evidence="2" id="KW-1185">Reference proteome</keyword>
<evidence type="ECO:0000313" key="2">
    <source>
        <dbReference type="Proteomes" id="UP000031056"/>
    </source>
</evidence>
<dbReference type="VEuPathDB" id="MicrosporidiaDB:M896_050710"/>
<protein>
    <submittedName>
        <fullName evidence="1">Uncharacterized protein</fullName>
    </submittedName>
</protein>
<dbReference type="OrthoDB" id="2194450at2759"/>
<reference evidence="1 2" key="1">
    <citation type="journal article" date="2014" name="MBio">
        <title>The Ordospora colligata genome; evolution of extreme reduction in microsporidia and host-to-parasite horizontal gene transfer.</title>
        <authorList>
            <person name="Pombert J.-F."/>
            <person name="Haag K.L."/>
            <person name="Beidas S."/>
            <person name="Ebert D."/>
            <person name="Keeling P.J."/>
        </authorList>
    </citation>
    <scope>NUCLEOTIDE SEQUENCE [LARGE SCALE GENOMIC DNA]</scope>
    <source>
        <strain evidence="1 2">OC4</strain>
    </source>
</reference>
<accession>A0A0B2UKA5</accession>
<name>A0A0B2UKA5_9MICR</name>
<dbReference type="RefSeq" id="XP_014563706.1">
    <property type="nucleotide sequence ID" value="XM_014708220.1"/>
</dbReference>